<gene>
    <name evidence="1" type="ORF">FHX59_000739</name>
</gene>
<keyword evidence="2" id="KW-1185">Reference proteome</keyword>
<accession>A0ABR6FFZ1</accession>
<organism evidence="1 2">
    <name type="scientific">Paraburkholderia silvatlantica</name>
    <dbReference type="NCBI Taxonomy" id="321895"/>
    <lineage>
        <taxon>Bacteria</taxon>
        <taxon>Pseudomonadati</taxon>
        <taxon>Pseudomonadota</taxon>
        <taxon>Betaproteobacteria</taxon>
        <taxon>Burkholderiales</taxon>
        <taxon>Burkholderiaceae</taxon>
        <taxon>Paraburkholderia</taxon>
    </lineage>
</organism>
<dbReference type="EMBL" id="JACHVZ010000002">
    <property type="protein sequence ID" value="MBB2926332.1"/>
    <property type="molecule type" value="Genomic_DNA"/>
</dbReference>
<evidence type="ECO:0000313" key="2">
    <source>
        <dbReference type="Proteomes" id="UP000533533"/>
    </source>
</evidence>
<evidence type="ECO:0000313" key="1">
    <source>
        <dbReference type="EMBL" id="MBB2926332.1"/>
    </source>
</evidence>
<name>A0ABR6FFZ1_9BURK</name>
<proteinExistence type="predicted"/>
<protein>
    <submittedName>
        <fullName evidence="1">Uncharacterized protein</fullName>
    </submittedName>
</protein>
<reference evidence="1 2" key="1">
    <citation type="submission" date="2020-08" db="EMBL/GenBank/DDBJ databases">
        <title>Genomic Encyclopedia of Type Strains, Phase IV (KMG-V): Genome sequencing to study the core and pangenomes of soil and plant-associated prokaryotes.</title>
        <authorList>
            <person name="Whitman W."/>
        </authorList>
    </citation>
    <scope>NUCLEOTIDE SEQUENCE [LARGE SCALE GENOMIC DNA]</scope>
    <source>
        <strain evidence="1 2">SRMrh-85</strain>
    </source>
</reference>
<dbReference type="Proteomes" id="UP000533533">
    <property type="component" value="Unassembled WGS sequence"/>
</dbReference>
<sequence>MMAAAALRVENLRAGHSFIKLRRHALR</sequence>
<comment type="caution">
    <text evidence="1">The sequence shown here is derived from an EMBL/GenBank/DDBJ whole genome shotgun (WGS) entry which is preliminary data.</text>
</comment>